<name>A0ABV2HX68_9HYPH</name>
<protein>
    <submittedName>
        <fullName evidence="1">Uncharacterized protein</fullName>
    </submittedName>
</protein>
<dbReference type="Proteomes" id="UP001549036">
    <property type="component" value="Unassembled WGS sequence"/>
</dbReference>
<dbReference type="RefSeq" id="WP_354416451.1">
    <property type="nucleotide sequence ID" value="NZ_JBEPLM010000009.1"/>
</dbReference>
<keyword evidence="2" id="KW-1185">Reference proteome</keyword>
<sequence length="118" mass="13193">MEKEKMHAGFENGGGEYVHLHERVLLDIMMMAETRFPQLNRVFGAKPEDVPDYLLKIEQLGQVRDFFQPVAKDEEPGQLVGVMAALCEAVRAEALGADTPIGTYSQEVAAMNRQIDDQ</sequence>
<dbReference type="EMBL" id="JBEPLM010000009">
    <property type="protein sequence ID" value="MET3595124.1"/>
    <property type="molecule type" value="Genomic_DNA"/>
</dbReference>
<accession>A0ABV2HX68</accession>
<gene>
    <name evidence="1" type="ORF">ABID26_004536</name>
</gene>
<proteinExistence type="predicted"/>
<evidence type="ECO:0000313" key="1">
    <source>
        <dbReference type="EMBL" id="MET3595124.1"/>
    </source>
</evidence>
<comment type="caution">
    <text evidence="1">The sequence shown here is derived from an EMBL/GenBank/DDBJ whole genome shotgun (WGS) entry which is preliminary data.</text>
</comment>
<reference evidence="1 2" key="1">
    <citation type="submission" date="2024-06" db="EMBL/GenBank/DDBJ databases">
        <title>Genomic Encyclopedia of Type Strains, Phase IV (KMG-IV): sequencing the most valuable type-strain genomes for metagenomic binning, comparative biology and taxonomic classification.</title>
        <authorList>
            <person name="Goeker M."/>
        </authorList>
    </citation>
    <scope>NUCLEOTIDE SEQUENCE [LARGE SCALE GENOMIC DNA]</scope>
    <source>
        <strain evidence="1 2">DSM 29846</strain>
    </source>
</reference>
<evidence type="ECO:0000313" key="2">
    <source>
        <dbReference type="Proteomes" id="UP001549036"/>
    </source>
</evidence>
<organism evidence="1 2">
    <name type="scientific">Mesorhizobium shonense</name>
    <dbReference type="NCBI Taxonomy" id="1209948"/>
    <lineage>
        <taxon>Bacteria</taxon>
        <taxon>Pseudomonadati</taxon>
        <taxon>Pseudomonadota</taxon>
        <taxon>Alphaproteobacteria</taxon>
        <taxon>Hyphomicrobiales</taxon>
        <taxon>Phyllobacteriaceae</taxon>
        <taxon>Mesorhizobium</taxon>
    </lineage>
</organism>